<keyword evidence="1" id="KW-0175">Coiled coil</keyword>
<reference evidence="2 3" key="2">
    <citation type="journal article" date="2016" name="Int. J. Syst. Evol. Microbiol.">
        <title>Paenibacillus bovis sp. nov., isolated from raw yak (Bos grunniens) milk.</title>
        <authorList>
            <person name="Gao C."/>
            <person name="Han J."/>
            <person name="Liu Z."/>
            <person name="Xu X."/>
            <person name="Hang F."/>
            <person name="Wu Z."/>
        </authorList>
    </citation>
    <scope>NUCLEOTIDE SEQUENCE [LARGE SCALE GENOMIC DNA]</scope>
    <source>
        <strain evidence="2 3">BD3526</strain>
    </source>
</reference>
<name>A0A172ZL03_9BACL</name>
<dbReference type="KEGG" id="pbv:AR543_19220"/>
<accession>A0A172ZL03</accession>
<gene>
    <name evidence="2" type="ORF">AR543_19220</name>
</gene>
<organism evidence="2 3">
    <name type="scientific">Paenibacillus bovis</name>
    <dbReference type="NCBI Taxonomy" id="1616788"/>
    <lineage>
        <taxon>Bacteria</taxon>
        <taxon>Bacillati</taxon>
        <taxon>Bacillota</taxon>
        <taxon>Bacilli</taxon>
        <taxon>Bacillales</taxon>
        <taxon>Paenibacillaceae</taxon>
        <taxon>Paenibacillus</taxon>
    </lineage>
</organism>
<evidence type="ECO:0008006" key="4">
    <source>
        <dbReference type="Google" id="ProtNLM"/>
    </source>
</evidence>
<proteinExistence type="predicted"/>
<evidence type="ECO:0000313" key="3">
    <source>
        <dbReference type="Proteomes" id="UP000078148"/>
    </source>
</evidence>
<dbReference type="EMBL" id="CP013023">
    <property type="protein sequence ID" value="ANF97937.1"/>
    <property type="molecule type" value="Genomic_DNA"/>
</dbReference>
<protein>
    <recommendedName>
        <fullName evidence="4">DUF1269 domain-containing protein</fullName>
    </recommendedName>
</protein>
<keyword evidence="3" id="KW-1185">Reference proteome</keyword>
<sequence>MENVMTVVFKEESKTYQALSELKNLRLSEQFTVLEAAIVKKEGGQVQFKDGFSADGAVAGKWITGGLLGSLIGILGGPLGVLLGGSIGSMIGASMAADKLSDDVGMIQATVRQLDEGQLALIAIVQEENMNGLNQVLNPLDPEFMMRRDVNEVSAEVDQAREVERELEKEARERMRSQRLEEFKDKAEDIRDRVREQFDKLKQRF</sequence>
<evidence type="ECO:0000256" key="1">
    <source>
        <dbReference type="SAM" id="Coils"/>
    </source>
</evidence>
<dbReference type="STRING" id="1616788.AR543_19220"/>
<evidence type="ECO:0000313" key="2">
    <source>
        <dbReference type="EMBL" id="ANF97937.1"/>
    </source>
</evidence>
<dbReference type="AlphaFoldDB" id="A0A172ZL03"/>
<dbReference type="Proteomes" id="UP000078148">
    <property type="component" value="Chromosome"/>
</dbReference>
<feature type="coiled-coil region" evidence="1">
    <location>
        <begin position="150"/>
        <end position="204"/>
    </location>
</feature>
<reference evidence="3" key="1">
    <citation type="submission" date="2015-10" db="EMBL/GenBank/DDBJ databases">
        <title>Genome of Paenibacillus bovis sp. nov.</title>
        <authorList>
            <person name="Wu Z."/>
            <person name="Gao C."/>
            <person name="Liu Z."/>
            <person name="Zheng H."/>
        </authorList>
    </citation>
    <scope>NUCLEOTIDE SEQUENCE [LARGE SCALE GENOMIC DNA]</scope>
    <source>
        <strain evidence="3">BD3526</strain>
    </source>
</reference>